<dbReference type="Pfam" id="PF25539">
    <property type="entry name" value="Bestrophin_2"/>
    <property type="match status" value="2"/>
</dbReference>
<keyword evidence="5 9" id="KW-1133">Transmembrane helix</keyword>
<evidence type="ECO:0000256" key="7">
    <source>
        <dbReference type="ARBA" id="ARBA00023136"/>
    </source>
</evidence>
<evidence type="ECO:0000256" key="4">
    <source>
        <dbReference type="ARBA" id="ARBA00022692"/>
    </source>
</evidence>
<dbReference type="VEuPathDB" id="FungiDB:BD410DRAFT_546934"/>
<gene>
    <name evidence="10" type="ORF">BD410DRAFT_546934</name>
</gene>
<dbReference type="GO" id="GO:0005886">
    <property type="term" value="C:plasma membrane"/>
    <property type="evidence" value="ECO:0007669"/>
    <property type="project" value="UniProtKB-SubCell"/>
</dbReference>
<dbReference type="PANTHER" id="PTHR33281">
    <property type="entry name" value="UPF0187 PROTEIN YNEE"/>
    <property type="match status" value="1"/>
</dbReference>
<keyword evidence="7 9" id="KW-0472">Membrane</keyword>
<protein>
    <submittedName>
        <fullName evidence="10">UPF0187-domain-containing protein</fullName>
    </submittedName>
</protein>
<evidence type="ECO:0000256" key="1">
    <source>
        <dbReference type="ARBA" id="ARBA00004651"/>
    </source>
</evidence>
<keyword evidence="2" id="KW-0813">Transport</keyword>
<keyword evidence="4 9" id="KW-0812">Transmembrane</keyword>
<keyword evidence="6" id="KW-0406">Ion transport</keyword>
<dbReference type="InterPro" id="IPR044669">
    <property type="entry name" value="YneE/VCCN1/2-like"/>
</dbReference>
<proteinExistence type="predicted"/>
<evidence type="ECO:0000256" key="8">
    <source>
        <dbReference type="SAM" id="MobiDB-lite"/>
    </source>
</evidence>
<feature type="transmembrane region" description="Helical" evidence="9">
    <location>
        <begin position="56"/>
        <end position="73"/>
    </location>
</feature>
<dbReference type="STRING" id="50990.A0A4Y7PQ42"/>
<dbReference type="OrthoDB" id="1368at2759"/>
<evidence type="ECO:0000256" key="2">
    <source>
        <dbReference type="ARBA" id="ARBA00022448"/>
    </source>
</evidence>
<evidence type="ECO:0000256" key="9">
    <source>
        <dbReference type="SAM" id="Phobius"/>
    </source>
</evidence>
<evidence type="ECO:0000313" key="11">
    <source>
        <dbReference type="Proteomes" id="UP000294933"/>
    </source>
</evidence>
<keyword evidence="11" id="KW-1185">Reference proteome</keyword>
<dbReference type="Proteomes" id="UP000294933">
    <property type="component" value="Unassembled WGS sequence"/>
</dbReference>
<keyword evidence="3" id="KW-1003">Cell membrane</keyword>
<evidence type="ECO:0000256" key="5">
    <source>
        <dbReference type="ARBA" id="ARBA00022989"/>
    </source>
</evidence>
<evidence type="ECO:0000256" key="6">
    <source>
        <dbReference type="ARBA" id="ARBA00023065"/>
    </source>
</evidence>
<comment type="subcellular location">
    <subcellularLocation>
        <location evidence="1">Cell membrane</location>
        <topology evidence="1">Multi-pass membrane protein</topology>
    </subcellularLocation>
</comment>
<dbReference type="PANTHER" id="PTHR33281:SF19">
    <property type="entry name" value="VOLTAGE-DEPENDENT ANION CHANNEL-FORMING PROTEIN YNEE"/>
    <property type="match status" value="1"/>
</dbReference>
<sequence length="533" mass="61194">MVARNPLTRGKWTGKTFRATVLNDIWPEVMFFTLVATMVSLVSGKTRHSLSISNQMLTVLGIVLGLVVSFRTSSAYDRYWEGRKLWTSINLASRNIASLIWIHVPTDREDTSTIQEAGEIVEHHPRLEAIIEKKSMINLVQAFSVAVKHMLRGEPGIYYEDLYPLVCFLPRYSTLQPEEQTEADLLPLWDGNPISEMPFKAEMSEKSDEPLRRPTLATITSTEPHEMEEGKADANSTWTNSFSRKNRRKHTFDPESVLPNVLTDRPLAPARNPPKETIYDYLPILLIFKPLLSFIKHIKAKLHPADDNPGLDDCRTAFGRRKNREATDSNVPLEITLFLSSYLAWLLKKGLLQPPIQSALVANIASLHDTMANLDRVRTSPIPFAYQAHLRMSMWLYLFFLPFQIYAQYKYLTIPATAFASFLLLGFLEIGQEIENPFGYDLNDLDLDHFCLIMERELHEITAHPAPDPEAYIYSYWNQPFAPADRRSAKDMLADVDHEYHGPETGVISIRRTLLRSWKEVQAHTIDRHRFKR</sequence>
<feature type="transmembrane region" description="Helical" evidence="9">
    <location>
        <begin position="25"/>
        <end position="44"/>
    </location>
</feature>
<accession>A0A4Y7PQ42</accession>
<dbReference type="GO" id="GO:0005254">
    <property type="term" value="F:chloride channel activity"/>
    <property type="evidence" value="ECO:0007669"/>
    <property type="project" value="InterPro"/>
</dbReference>
<reference evidence="10 11" key="1">
    <citation type="submission" date="2018-06" db="EMBL/GenBank/DDBJ databases">
        <title>A transcriptomic atlas of mushroom development highlights an independent origin of complex multicellularity.</title>
        <authorList>
            <consortium name="DOE Joint Genome Institute"/>
            <person name="Krizsan K."/>
            <person name="Almasi E."/>
            <person name="Merenyi Z."/>
            <person name="Sahu N."/>
            <person name="Viragh M."/>
            <person name="Koszo T."/>
            <person name="Mondo S."/>
            <person name="Kiss B."/>
            <person name="Balint B."/>
            <person name="Kues U."/>
            <person name="Barry K."/>
            <person name="Hegedus J.C."/>
            <person name="Henrissat B."/>
            <person name="Johnson J."/>
            <person name="Lipzen A."/>
            <person name="Ohm R."/>
            <person name="Nagy I."/>
            <person name="Pangilinan J."/>
            <person name="Yan J."/>
            <person name="Xiong Y."/>
            <person name="Grigoriev I.V."/>
            <person name="Hibbett D.S."/>
            <person name="Nagy L.G."/>
        </authorList>
    </citation>
    <scope>NUCLEOTIDE SEQUENCE [LARGE SCALE GENOMIC DNA]</scope>
    <source>
        <strain evidence="10 11">SZMC22713</strain>
    </source>
</reference>
<organism evidence="10 11">
    <name type="scientific">Rickenella mellea</name>
    <dbReference type="NCBI Taxonomy" id="50990"/>
    <lineage>
        <taxon>Eukaryota</taxon>
        <taxon>Fungi</taxon>
        <taxon>Dikarya</taxon>
        <taxon>Basidiomycota</taxon>
        <taxon>Agaricomycotina</taxon>
        <taxon>Agaricomycetes</taxon>
        <taxon>Hymenochaetales</taxon>
        <taxon>Rickenellaceae</taxon>
        <taxon>Rickenella</taxon>
    </lineage>
</organism>
<evidence type="ECO:0000256" key="3">
    <source>
        <dbReference type="ARBA" id="ARBA00022475"/>
    </source>
</evidence>
<dbReference type="AlphaFoldDB" id="A0A4Y7PQ42"/>
<dbReference type="EMBL" id="ML170220">
    <property type="protein sequence ID" value="TDL17547.1"/>
    <property type="molecule type" value="Genomic_DNA"/>
</dbReference>
<evidence type="ECO:0000313" key="10">
    <source>
        <dbReference type="EMBL" id="TDL17547.1"/>
    </source>
</evidence>
<feature type="region of interest" description="Disordered" evidence="8">
    <location>
        <begin position="219"/>
        <end position="240"/>
    </location>
</feature>
<name>A0A4Y7PQ42_9AGAM</name>
<feature type="compositionally biased region" description="Basic and acidic residues" evidence="8">
    <location>
        <begin position="223"/>
        <end position="232"/>
    </location>
</feature>